<feature type="region of interest" description="Disordered" evidence="1">
    <location>
        <begin position="993"/>
        <end position="1035"/>
    </location>
</feature>
<protein>
    <submittedName>
        <fullName evidence="3">ATP-binding protein</fullName>
    </submittedName>
</protein>
<dbReference type="AlphaFoldDB" id="A0A5C4J891"/>
<keyword evidence="3" id="KW-0547">Nucleotide-binding</keyword>
<dbReference type="GO" id="GO:0005524">
    <property type="term" value="F:ATP binding"/>
    <property type="evidence" value="ECO:0007669"/>
    <property type="project" value="UniProtKB-KW"/>
</dbReference>
<feature type="domain" description="ORC1/DEAH AAA+ ATPase" evidence="2">
    <location>
        <begin position="76"/>
        <end position="159"/>
    </location>
</feature>
<feature type="compositionally biased region" description="Polar residues" evidence="1">
    <location>
        <begin position="997"/>
        <end position="1011"/>
    </location>
</feature>
<evidence type="ECO:0000256" key="1">
    <source>
        <dbReference type="SAM" id="MobiDB-lite"/>
    </source>
</evidence>
<dbReference type="Proteomes" id="UP000309174">
    <property type="component" value="Unassembled WGS sequence"/>
</dbReference>
<sequence>MSDTMRGFRCWSAPSVRETVYSDIGALPSSADAVFLAAHSPMTLDHLKGERQPDAGLDERQVLACLTAGIGDKARNTIIAVTGGSGAGKSHVVRWVHAQLDHADPRYQVLYVPRAVQTIRQLLHKIATGLPGGRSEEFMQQVDAAVGNTSPQQLRDRLLEEMRFTLTWELEPRPARDDETEEQAEAREERTMLLGEDDDQGKRRNGLADLLSQPLINHALLQENGRIHRFVASVYKKTSRRDADQHGFTADELPLKDSTVLKALAANQDLRERWLAVKQDPKPALALLDEALRQAVPKVLGIRNKTSGLTLDELFRSSRTLLRSQGKELVLLFEDLAQFGLIDGELYDQFATAPGPDLTPLRIVFAVTDAPYWSLPETVQTRITHRFAVKTTALADHETFVARYLNLTRVGRADVEDAWAREGSTSSEWIPNACDTRNDGNACQFKDECHSSFGAIDVPELGRVGLYPYNSIALRRSLEACGPEPTPRSIIDSCMSDTLAEADPHIKRGTYPDERVKDRFDFRVQRAKDVVLEGYAERDADRLYRMLVLWGDEEPVDATIFEAFTLDTRTHKTPIKPKPNDKRKDPAPPVEESPLPLVFQWQNGKRLPDDEADTYRNILFHLVSARLNLDEDLIHTATGEGSRILGELFSRPSFDIKGARGRGPGPNRVRFDIERTSDAVKVLAAARWFHDHGHWNPEGGRWPWPQGQRPVDLMITLECQLDAWAEHVRTIFLERVARRDLAGSALGVHAIALLATGAPSASIQHVHQVLAHRPLATPTGSDVPATPAWDAADRQARRILHSGRTAELVGSFAAARQGDTGAPELVDIAALQQGLHQALRAPGAFLRQVSDTFSEVEPTLATSAKDLLETVETAAAEQLREAAAALDVLRTGLEGQEPRTVARAAREAGTRALNSGRLFRPADGWHIFDQALNILEGLPSHVPLHSAPGQPYDPTQAQDQIAEAVMIQSWARWAVAGADALATIQRAMASTRDEAQRSSSLSSNHDQLQQDVRQKLAQARQHLEALKTMGGPTDE</sequence>
<reference evidence="3 4" key="1">
    <citation type="submission" date="2019-05" db="EMBL/GenBank/DDBJ databases">
        <title>Draft genome sequence of Actinomadura sp. 14C53.</title>
        <authorList>
            <person name="Saricaoglu S."/>
            <person name="Isik K."/>
        </authorList>
    </citation>
    <scope>NUCLEOTIDE SEQUENCE [LARGE SCALE GENOMIC DNA]</scope>
    <source>
        <strain evidence="3 4">14C53</strain>
    </source>
</reference>
<organism evidence="3 4">
    <name type="scientific">Actinomadura soli</name>
    <dbReference type="NCBI Taxonomy" id="2508997"/>
    <lineage>
        <taxon>Bacteria</taxon>
        <taxon>Bacillati</taxon>
        <taxon>Actinomycetota</taxon>
        <taxon>Actinomycetes</taxon>
        <taxon>Streptosporangiales</taxon>
        <taxon>Thermomonosporaceae</taxon>
        <taxon>Actinomadura</taxon>
    </lineage>
</organism>
<proteinExistence type="predicted"/>
<dbReference type="InterPro" id="IPR049945">
    <property type="entry name" value="AAA_22"/>
</dbReference>
<dbReference type="EMBL" id="VCKW01000120">
    <property type="protein sequence ID" value="TMQ95289.1"/>
    <property type="molecule type" value="Genomic_DNA"/>
</dbReference>
<gene>
    <name evidence="3" type="ORF">ETD83_22645</name>
</gene>
<feature type="region of interest" description="Disordered" evidence="1">
    <location>
        <begin position="172"/>
        <end position="204"/>
    </location>
</feature>
<evidence type="ECO:0000259" key="2">
    <source>
        <dbReference type="Pfam" id="PF13401"/>
    </source>
</evidence>
<keyword evidence="3" id="KW-0067">ATP-binding</keyword>
<comment type="caution">
    <text evidence="3">The sequence shown here is derived from an EMBL/GenBank/DDBJ whole genome shotgun (WGS) entry which is preliminary data.</text>
</comment>
<accession>A0A5C4J891</accession>
<dbReference type="OrthoDB" id="6400788at2"/>
<keyword evidence="4" id="KW-1185">Reference proteome</keyword>
<dbReference type="GO" id="GO:0016887">
    <property type="term" value="F:ATP hydrolysis activity"/>
    <property type="evidence" value="ECO:0007669"/>
    <property type="project" value="InterPro"/>
</dbReference>
<evidence type="ECO:0000313" key="3">
    <source>
        <dbReference type="EMBL" id="TMQ95289.1"/>
    </source>
</evidence>
<name>A0A5C4J891_9ACTN</name>
<dbReference type="Pfam" id="PF13401">
    <property type="entry name" value="AAA_22"/>
    <property type="match status" value="1"/>
</dbReference>
<dbReference type="RefSeq" id="WP_138647155.1">
    <property type="nucleotide sequence ID" value="NZ_VCKW01000120.1"/>
</dbReference>
<evidence type="ECO:0000313" key="4">
    <source>
        <dbReference type="Proteomes" id="UP000309174"/>
    </source>
</evidence>
<feature type="region of interest" description="Disordered" evidence="1">
    <location>
        <begin position="571"/>
        <end position="593"/>
    </location>
</feature>